<comment type="caution">
    <text evidence="2">The sequence shown here is derived from an EMBL/GenBank/DDBJ whole genome shotgun (WGS) entry which is preliminary data.</text>
</comment>
<dbReference type="SUPFAM" id="SSF53474">
    <property type="entry name" value="alpha/beta-Hydrolases"/>
    <property type="match status" value="1"/>
</dbReference>
<dbReference type="EMBL" id="JAAKZY010000090">
    <property type="protein sequence ID" value="NGO10991.1"/>
    <property type="molecule type" value="Genomic_DNA"/>
</dbReference>
<name>A0A6G4VAJ4_9ACTN</name>
<evidence type="ECO:0000259" key="1">
    <source>
        <dbReference type="Pfam" id="PF12697"/>
    </source>
</evidence>
<gene>
    <name evidence="2" type="ORF">G5C60_26165</name>
</gene>
<organism evidence="2 3">
    <name type="scientific">Streptomyces scabichelini</name>
    <dbReference type="NCBI Taxonomy" id="2711217"/>
    <lineage>
        <taxon>Bacteria</taxon>
        <taxon>Bacillati</taxon>
        <taxon>Actinomycetota</taxon>
        <taxon>Actinomycetes</taxon>
        <taxon>Kitasatosporales</taxon>
        <taxon>Streptomycetaceae</taxon>
        <taxon>Streptomyces</taxon>
    </lineage>
</organism>
<feature type="domain" description="AB hydrolase-1" evidence="1">
    <location>
        <begin position="59"/>
        <end position="281"/>
    </location>
</feature>
<evidence type="ECO:0000313" key="2">
    <source>
        <dbReference type="EMBL" id="NGO10991.1"/>
    </source>
</evidence>
<evidence type="ECO:0000313" key="3">
    <source>
        <dbReference type="Proteomes" id="UP000472335"/>
    </source>
</evidence>
<dbReference type="InterPro" id="IPR000073">
    <property type="entry name" value="AB_hydrolase_1"/>
</dbReference>
<keyword evidence="2" id="KW-0378">Hydrolase</keyword>
<keyword evidence="3" id="KW-1185">Reference proteome</keyword>
<dbReference type="PANTHER" id="PTHR37017:SF11">
    <property type="entry name" value="ESTERASE_LIPASE_THIOESTERASE DOMAIN-CONTAINING PROTEIN"/>
    <property type="match status" value="1"/>
</dbReference>
<dbReference type="Gene3D" id="3.40.50.1820">
    <property type="entry name" value="alpha/beta hydrolase"/>
    <property type="match status" value="1"/>
</dbReference>
<proteinExistence type="predicted"/>
<accession>A0A6G4VAJ4</accession>
<reference evidence="2 3" key="1">
    <citation type="submission" date="2020-02" db="EMBL/GenBank/DDBJ databases">
        <title>Whole-genome analyses of novel actinobacteria.</title>
        <authorList>
            <person name="Sahin N."/>
            <person name="Gencbay T."/>
        </authorList>
    </citation>
    <scope>NUCLEOTIDE SEQUENCE [LARGE SCALE GENOMIC DNA]</scope>
    <source>
        <strain evidence="2 3">HC44</strain>
    </source>
</reference>
<protein>
    <submittedName>
        <fullName evidence="2">Alpha/beta hydrolase</fullName>
    </submittedName>
</protein>
<dbReference type="AlphaFoldDB" id="A0A6G4VAJ4"/>
<dbReference type="GO" id="GO:0016787">
    <property type="term" value="F:hydrolase activity"/>
    <property type="evidence" value="ECO:0007669"/>
    <property type="project" value="UniProtKB-KW"/>
</dbReference>
<dbReference type="PANTHER" id="PTHR37017">
    <property type="entry name" value="AB HYDROLASE-1 DOMAIN-CONTAINING PROTEIN-RELATED"/>
    <property type="match status" value="1"/>
</dbReference>
<dbReference type="InterPro" id="IPR029058">
    <property type="entry name" value="AB_hydrolase_fold"/>
</dbReference>
<sequence length="294" mass="29833">MSRVSSARRMSGRSVSGVVAAGVVAGVFAAVSLSGTAGASGGSGGLGGSGSGSSAKPTIVLEHGAFADTASWTGVIERLEKSGYPVVAAANPLRGPASDAGYLRSVVDRIDGPVVLVGHSYGGTVISDAAVGQEDKVKALVYIAAFLPDTGETSLGLSNKFPGSTLGDAIEAVPYSLPGGASGNDVYINSAKFRQQFAADVSRRQAALMAATQRPIAAAALEEKATKAAWKTIPSWSLIATQDLNIPPASQRFMSERAKAHTVEVKASHAVPVSRPDVVSRVIQQAATATATAR</sequence>
<dbReference type="Proteomes" id="UP000472335">
    <property type="component" value="Unassembled WGS sequence"/>
</dbReference>
<dbReference type="Pfam" id="PF12697">
    <property type="entry name" value="Abhydrolase_6"/>
    <property type="match status" value="1"/>
</dbReference>
<dbReference type="InterPro" id="IPR052897">
    <property type="entry name" value="Sec-Metab_Biosynth_Hydrolase"/>
</dbReference>